<proteinExistence type="predicted"/>
<gene>
    <name evidence="1" type="ORF">ANK1_4082</name>
    <name evidence="2" type="ORF">ANK2_4083</name>
</gene>
<evidence type="ECO:0000313" key="1">
    <source>
        <dbReference type="EMBL" id="VFR32117.1"/>
    </source>
</evidence>
<dbReference type="EMBL" id="CAADIA010000006">
    <property type="protein sequence ID" value="VFR32117.1"/>
    <property type="molecule type" value="Genomic_DNA"/>
</dbReference>
<sequence>MDVLFARIRDADAARPEEARLDGNIFKTLFLNHAPLVTDEVFPALQFKLSDALFQRDFLAQFRKVIKAQRDHVLTEAEKCEAAGVNPLFYTMQLPPLERQLAIDSLDAYLAFLRDPAEGHPGIVEILAGDYAYLHDGTDGTAYLSQYYALYRIGSFLYEQYLAKLAVFQRFDAPCAAELEKLYQSLDIDLAAADVQFDKYGLLSLNDDIRIVNGKDSRTVVDGRLGLNFWIDVPGDLLKALETAIANRWVTDIAFDVVQITEDTPAFEAVEYGNLFSFDALQLPRVSKLYDEDRYDDALWIKVDARPPSMTFEELCTDFPVLDGTVVTQVVHLEFGVDQGEQIISHLDHEYILYSQDAYDRRRHDAGVKGHAKRKTFKIDRARIPFGFSFNDRYFLFLVLDSYFKNKGLVREYFSTVSIH</sequence>
<dbReference type="AlphaFoldDB" id="A0A484SE87"/>
<protein>
    <submittedName>
        <fullName evidence="2">Uncharacterized protein</fullName>
    </submittedName>
</protein>
<dbReference type="EMBL" id="CAADIF010000005">
    <property type="protein sequence ID" value="VFR60972.1"/>
    <property type="molecule type" value="Genomic_DNA"/>
</dbReference>
<reference evidence="2" key="1">
    <citation type="submission" date="2019-03" db="EMBL/GenBank/DDBJ databases">
        <authorList>
            <person name="Danneels B."/>
        </authorList>
    </citation>
    <scope>NUCLEOTIDE SEQUENCE</scope>
</reference>
<name>A0A484SE87_9ZZZZ</name>
<organism evidence="2">
    <name type="scientific">plant metagenome</name>
    <dbReference type="NCBI Taxonomy" id="1297885"/>
    <lineage>
        <taxon>unclassified sequences</taxon>
        <taxon>metagenomes</taxon>
        <taxon>organismal metagenomes</taxon>
    </lineage>
</organism>
<evidence type="ECO:0000313" key="2">
    <source>
        <dbReference type="EMBL" id="VFR60972.1"/>
    </source>
</evidence>
<accession>A0A484SE87</accession>